<gene>
    <name evidence="1" type="primary">WBGene00275052</name>
</gene>
<accession>A0A8R1YS96</accession>
<evidence type="ECO:0000313" key="2">
    <source>
        <dbReference type="Proteomes" id="UP000005239"/>
    </source>
</evidence>
<proteinExistence type="predicted"/>
<sequence length="237" mass="27171">MRLVTVVSLLLLPIVVSSTVAAFRPVYLDTPDAYVEEETSEDKQVSECFGKLRAACSVNQEFSDTIDRYARTLRVDKLREIIERKVQAICNQEEKEAMIPLLRDELSHSATIVKELVHKLSDFDRDRLNMWANLNDTLSERNFYLDRIRNLPPADIESLTNSLNTIISRLVNGEAPACITELIESMSTEDRQQLTARTLSFEHRISDLLERIGMPTDNEDLRLFIAGTFRKSETTEF</sequence>
<reference evidence="1" key="2">
    <citation type="submission" date="2022-06" db="UniProtKB">
        <authorList>
            <consortium name="EnsemblMetazoa"/>
        </authorList>
    </citation>
    <scope>IDENTIFICATION</scope>
    <source>
        <strain evidence="1">PS312</strain>
    </source>
</reference>
<organism evidence="1 2">
    <name type="scientific">Pristionchus pacificus</name>
    <name type="common">Parasitic nematode worm</name>
    <dbReference type="NCBI Taxonomy" id="54126"/>
    <lineage>
        <taxon>Eukaryota</taxon>
        <taxon>Metazoa</taxon>
        <taxon>Ecdysozoa</taxon>
        <taxon>Nematoda</taxon>
        <taxon>Chromadorea</taxon>
        <taxon>Rhabditida</taxon>
        <taxon>Rhabditina</taxon>
        <taxon>Diplogasteromorpha</taxon>
        <taxon>Diplogasteroidea</taxon>
        <taxon>Neodiplogasteridae</taxon>
        <taxon>Pristionchus</taxon>
    </lineage>
</organism>
<evidence type="ECO:0000313" key="1">
    <source>
        <dbReference type="EnsemblMetazoa" id="PPA36683.1"/>
    </source>
</evidence>
<dbReference type="AlphaFoldDB" id="A0A2A6BPZ8"/>
<accession>A0A2A6BPZ8</accession>
<reference evidence="2" key="1">
    <citation type="journal article" date="2008" name="Nat. Genet.">
        <title>The Pristionchus pacificus genome provides a unique perspective on nematode lifestyle and parasitism.</title>
        <authorList>
            <person name="Dieterich C."/>
            <person name="Clifton S.W."/>
            <person name="Schuster L.N."/>
            <person name="Chinwalla A."/>
            <person name="Delehaunty K."/>
            <person name="Dinkelacker I."/>
            <person name="Fulton L."/>
            <person name="Fulton R."/>
            <person name="Godfrey J."/>
            <person name="Minx P."/>
            <person name="Mitreva M."/>
            <person name="Roeseler W."/>
            <person name="Tian H."/>
            <person name="Witte H."/>
            <person name="Yang S.P."/>
            <person name="Wilson R.K."/>
            <person name="Sommer R.J."/>
        </authorList>
    </citation>
    <scope>NUCLEOTIDE SEQUENCE [LARGE SCALE GENOMIC DNA]</scope>
    <source>
        <strain evidence="2">PS312</strain>
    </source>
</reference>
<dbReference type="EnsemblMetazoa" id="PPA36683.1">
    <property type="protein sequence ID" value="PPA36683.1"/>
    <property type="gene ID" value="WBGene00275052"/>
</dbReference>
<protein>
    <submittedName>
        <fullName evidence="1">Uncharacterized protein</fullName>
    </submittedName>
</protein>
<name>A0A2A6BPZ8_PRIPA</name>
<keyword evidence="2" id="KW-1185">Reference proteome</keyword>
<dbReference type="OrthoDB" id="5850381at2759"/>
<dbReference type="Proteomes" id="UP000005239">
    <property type="component" value="Unassembled WGS sequence"/>
</dbReference>